<dbReference type="Proteomes" id="UP001497516">
    <property type="component" value="Chromosome 3"/>
</dbReference>
<dbReference type="EMBL" id="OZ034816">
    <property type="protein sequence ID" value="CAL1375864.1"/>
    <property type="molecule type" value="Genomic_DNA"/>
</dbReference>
<accession>A0AAV2DQR0</accession>
<keyword evidence="2" id="KW-1185">Reference proteome</keyword>
<protein>
    <submittedName>
        <fullName evidence="1">Uncharacterized protein</fullName>
    </submittedName>
</protein>
<evidence type="ECO:0000313" key="2">
    <source>
        <dbReference type="Proteomes" id="UP001497516"/>
    </source>
</evidence>
<name>A0AAV2DQR0_9ROSI</name>
<reference evidence="1 2" key="1">
    <citation type="submission" date="2024-04" db="EMBL/GenBank/DDBJ databases">
        <authorList>
            <person name="Fracassetti M."/>
        </authorList>
    </citation>
    <scope>NUCLEOTIDE SEQUENCE [LARGE SCALE GENOMIC DNA]</scope>
</reference>
<dbReference type="AlphaFoldDB" id="A0AAV2DQR0"/>
<proteinExistence type="predicted"/>
<gene>
    <name evidence="1" type="ORF">LTRI10_LOCUS17635</name>
</gene>
<evidence type="ECO:0000313" key="1">
    <source>
        <dbReference type="EMBL" id="CAL1375864.1"/>
    </source>
</evidence>
<sequence>MQAVDDSGFAFLEWASFRILIGSTVSPDSMTAARAFIISSSDSVLARIDAFFSVAAHPVRHTDRGGGGALRDVEDEVAVLNPAMVVLRQLKRTCDRT</sequence>
<organism evidence="1 2">
    <name type="scientific">Linum trigynum</name>
    <dbReference type="NCBI Taxonomy" id="586398"/>
    <lineage>
        <taxon>Eukaryota</taxon>
        <taxon>Viridiplantae</taxon>
        <taxon>Streptophyta</taxon>
        <taxon>Embryophyta</taxon>
        <taxon>Tracheophyta</taxon>
        <taxon>Spermatophyta</taxon>
        <taxon>Magnoliopsida</taxon>
        <taxon>eudicotyledons</taxon>
        <taxon>Gunneridae</taxon>
        <taxon>Pentapetalae</taxon>
        <taxon>rosids</taxon>
        <taxon>fabids</taxon>
        <taxon>Malpighiales</taxon>
        <taxon>Linaceae</taxon>
        <taxon>Linum</taxon>
    </lineage>
</organism>